<dbReference type="InterPro" id="IPR018197">
    <property type="entry name" value="Glycerate_kinase_RE-like"/>
</dbReference>
<dbReference type="Pfam" id="PF02595">
    <property type="entry name" value="Gly_kinase"/>
    <property type="match status" value="1"/>
</dbReference>
<dbReference type="NCBIfam" id="TIGR00045">
    <property type="entry name" value="glycerate kinase"/>
    <property type="match status" value="1"/>
</dbReference>
<dbReference type="InterPro" id="IPR018193">
    <property type="entry name" value="Glyc_kinase_flavodox-like_fold"/>
</dbReference>
<dbReference type="Gene3D" id="3.40.50.10350">
    <property type="entry name" value="Glycerate kinase, domain 1"/>
    <property type="match status" value="1"/>
</dbReference>
<dbReference type="InterPro" id="IPR036129">
    <property type="entry name" value="Glycerate_kinase_sf"/>
</dbReference>
<protein>
    <submittedName>
        <fullName evidence="5">Glycerate kinase</fullName>
        <ecNumber evidence="5">2.7.1.-</ecNumber>
    </submittedName>
</protein>
<keyword evidence="6" id="KW-1185">Reference proteome</keyword>
<gene>
    <name evidence="5" type="ORF">GB996_08140</name>
</gene>
<evidence type="ECO:0000256" key="2">
    <source>
        <dbReference type="ARBA" id="ARBA00022679"/>
    </source>
</evidence>
<evidence type="ECO:0000256" key="1">
    <source>
        <dbReference type="ARBA" id="ARBA00006284"/>
    </source>
</evidence>
<dbReference type="PANTHER" id="PTHR21599">
    <property type="entry name" value="GLYCERATE KINASE"/>
    <property type="match status" value="1"/>
</dbReference>
<keyword evidence="3 4" id="KW-0418">Kinase</keyword>
<dbReference type="GO" id="GO:0008887">
    <property type="term" value="F:glycerate kinase activity"/>
    <property type="evidence" value="ECO:0007669"/>
    <property type="project" value="UniProtKB-UniRule"/>
</dbReference>
<dbReference type="Gene3D" id="3.90.1510.10">
    <property type="entry name" value="Glycerate kinase, domain 2"/>
    <property type="match status" value="1"/>
</dbReference>
<dbReference type="OrthoDB" id="9774290at2"/>
<name>A0A844M1F0_9GAMM</name>
<dbReference type="InterPro" id="IPR004381">
    <property type="entry name" value="Glycerate_kinase"/>
</dbReference>
<dbReference type="GO" id="GO:0031388">
    <property type="term" value="P:organic acid phosphorylation"/>
    <property type="evidence" value="ECO:0007669"/>
    <property type="project" value="UniProtKB-UniRule"/>
</dbReference>
<organism evidence="5 6">
    <name type="scientific">Psychrobacter sanguinis</name>
    <dbReference type="NCBI Taxonomy" id="861445"/>
    <lineage>
        <taxon>Bacteria</taxon>
        <taxon>Pseudomonadati</taxon>
        <taxon>Pseudomonadota</taxon>
        <taxon>Gammaproteobacteria</taxon>
        <taxon>Moraxellales</taxon>
        <taxon>Moraxellaceae</taxon>
        <taxon>Psychrobacter</taxon>
    </lineage>
</organism>
<proteinExistence type="inferred from homology"/>
<dbReference type="Proteomes" id="UP000442109">
    <property type="component" value="Unassembled WGS sequence"/>
</dbReference>
<dbReference type="EMBL" id="WFKQ01000007">
    <property type="protein sequence ID" value="MUG32766.1"/>
    <property type="molecule type" value="Genomic_DNA"/>
</dbReference>
<sequence length="397" mass="41134">MNILIAPDSFKESLDAIGVCRAIQEGFSQVYPEANYTLLPLADGGEGTSEVLSYVLDGQWREIDVHDPLMRAITAKYLLTADATAVIEIAEACGLHLLADHERNPLIASSYGVGEMILDAINQGAKQILIGLGGSATNDAGTGMLQALGVKILDASGKLLPPGGASLIHTHSIDRAALHVLSDIKITVACDVTSPLCGSTGASHVFAPQKGATPEQVLSLDQALSHFADVCQTQSICADSCRVSAGAGAAGGLGFGLMAFCAAELKSGFDTIADAVALDKHLATASLVITGEGKLDSQTAMGKVASGVARQARAHNVPVMAICGSVDRHYSLHSKPSASVCADSNAKAFAMLPFDVVVPSIQKLDSLDKVMAEAYSNVAHTAYQLAVTLKIGQQLNL</sequence>
<comment type="caution">
    <text evidence="5">The sequence shown here is derived from an EMBL/GenBank/DDBJ whole genome shotgun (WGS) entry which is preliminary data.</text>
</comment>
<evidence type="ECO:0000256" key="3">
    <source>
        <dbReference type="ARBA" id="ARBA00022777"/>
    </source>
</evidence>
<keyword evidence="2 4" id="KW-0808">Transferase</keyword>
<reference evidence="5 6" key="1">
    <citation type="journal article" date="2019" name="PLoS ONE">
        <title>Pup mortality in New Zealand sea lions (Phocarctos hookeri) at Enderby Island, Auckland Islands, 2013-18.</title>
        <authorList>
            <person name="Michael S.A."/>
            <person name="Hayman D.T.S."/>
            <person name="Gray R."/>
            <person name="Zhang J."/>
            <person name="Rogers L."/>
            <person name="Roe W.D."/>
        </authorList>
    </citation>
    <scope>NUCLEOTIDE SEQUENCE [LARGE SCALE GENOMIC DNA]</scope>
    <source>
        <strain evidence="5 6">SM868</strain>
    </source>
</reference>
<dbReference type="PANTHER" id="PTHR21599:SF0">
    <property type="entry name" value="GLYCERATE KINASE"/>
    <property type="match status" value="1"/>
</dbReference>
<comment type="similarity">
    <text evidence="1 4">Belongs to the glycerate kinase type-1 family.</text>
</comment>
<dbReference type="RefSeq" id="WP_155587372.1">
    <property type="nucleotide sequence ID" value="NZ_WFKQ01000007.1"/>
</dbReference>
<evidence type="ECO:0000256" key="4">
    <source>
        <dbReference type="PIRNR" id="PIRNR006078"/>
    </source>
</evidence>
<dbReference type="EC" id="2.7.1.-" evidence="5"/>
<dbReference type="PIRSF" id="PIRSF006078">
    <property type="entry name" value="GlxK"/>
    <property type="match status" value="1"/>
</dbReference>
<evidence type="ECO:0000313" key="6">
    <source>
        <dbReference type="Proteomes" id="UP000442109"/>
    </source>
</evidence>
<accession>A0A844M1F0</accession>
<dbReference type="SUPFAM" id="SSF110738">
    <property type="entry name" value="Glycerate kinase I"/>
    <property type="match status" value="1"/>
</dbReference>
<dbReference type="AlphaFoldDB" id="A0A844M1F0"/>
<evidence type="ECO:0000313" key="5">
    <source>
        <dbReference type="EMBL" id="MUG32766.1"/>
    </source>
</evidence>